<sequence length="148" mass="17555">MDDFDFEKQKLELEETFKSVDKTIASLEKKAYDGTRDILKYFDRIHDKLFTFNNIMIVGFFTISKIKEGVPIEFILVPILNLVLIVYIEYRMMEKSRFEANILDNDLHTIQEKIKKQGKAIDKSTFYSLLSIFTTFVVTCFFLYNLFK</sequence>
<feature type="transmembrane region" description="Helical" evidence="1">
    <location>
        <begin position="49"/>
        <end position="66"/>
    </location>
</feature>
<keyword evidence="1" id="KW-1133">Transmembrane helix</keyword>
<gene>
    <name evidence="2" type="ORF">CHRY9393_01565</name>
</gene>
<evidence type="ECO:0000256" key="1">
    <source>
        <dbReference type="SAM" id="Phobius"/>
    </source>
</evidence>
<name>A0A6N4XN81_9FLAO</name>
<feature type="transmembrane region" description="Helical" evidence="1">
    <location>
        <begin position="125"/>
        <end position="147"/>
    </location>
</feature>
<dbReference type="EMBL" id="CACVBY010000029">
    <property type="protein sequence ID" value="CAA7387257.1"/>
    <property type="molecule type" value="Genomic_DNA"/>
</dbReference>
<reference evidence="2 3" key="1">
    <citation type="submission" date="2020-01" db="EMBL/GenBank/DDBJ databases">
        <authorList>
            <person name="Rodrigo-Torres L."/>
            <person name="Arahal R. D."/>
            <person name="Lucena T."/>
        </authorList>
    </citation>
    <scope>NUCLEOTIDE SEQUENCE [LARGE SCALE GENOMIC DNA]</scope>
    <source>
        <strain evidence="2 3">CECT 9393</strain>
    </source>
</reference>
<dbReference type="Proteomes" id="UP000445309">
    <property type="component" value="Unassembled WGS sequence"/>
</dbReference>
<organism evidence="2 3">
    <name type="scientific">Chryseobacterium fistulae</name>
    <dbReference type="NCBI Taxonomy" id="2675058"/>
    <lineage>
        <taxon>Bacteria</taxon>
        <taxon>Pseudomonadati</taxon>
        <taxon>Bacteroidota</taxon>
        <taxon>Flavobacteriia</taxon>
        <taxon>Flavobacteriales</taxon>
        <taxon>Weeksellaceae</taxon>
        <taxon>Chryseobacterium group</taxon>
        <taxon>Chryseobacterium</taxon>
    </lineage>
</organism>
<accession>A0A6N4XN81</accession>
<keyword evidence="1" id="KW-0812">Transmembrane</keyword>
<proteinExistence type="predicted"/>
<keyword evidence="1" id="KW-0472">Membrane</keyword>
<evidence type="ECO:0000313" key="2">
    <source>
        <dbReference type="EMBL" id="CAA7387257.1"/>
    </source>
</evidence>
<keyword evidence="3" id="KW-1185">Reference proteome</keyword>
<protein>
    <submittedName>
        <fullName evidence="2">Uncharacterized protein</fullName>
    </submittedName>
</protein>
<evidence type="ECO:0000313" key="3">
    <source>
        <dbReference type="Proteomes" id="UP000445309"/>
    </source>
</evidence>
<feature type="transmembrane region" description="Helical" evidence="1">
    <location>
        <begin position="72"/>
        <end position="90"/>
    </location>
</feature>
<dbReference type="AlphaFoldDB" id="A0A6N4XN81"/>
<dbReference type="RefSeq" id="WP_162072796.1">
    <property type="nucleotide sequence ID" value="NZ_CACVBY010000029.1"/>
</dbReference>